<proteinExistence type="predicted"/>
<dbReference type="EMBL" id="GU244497">
    <property type="protein sequence ID" value="ADO67349.1"/>
    <property type="molecule type" value="Genomic_DNA"/>
</dbReference>
<name>E3T586_CROVB</name>
<evidence type="ECO:0000313" key="3">
    <source>
        <dbReference type="EMBL" id="ADO67349.1"/>
    </source>
</evidence>
<keyword evidence="2" id="KW-1133">Transmembrane helix</keyword>
<organismHost>
    <name type="scientific">Cafeteria roenbergensis</name>
    <name type="common">Marine flagellate</name>
    <dbReference type="NCBI Taxonomy" id="33653"/>
</organismHost>
<protein>
    <submittedName>
        <fullName evidence="3">Uncharacterized protein</fullName>
    </submittedName>
</protein>
<evidence type="ECO:0000256" key="2">
    <source>
        <dbReference type="SAM" id="Phobius"/>
    </source>
</evidence>
<reference evidence="3 4" key="1">
    <citation type="journal article" date="2010" name="Proc. Natl. Acad. Sci. U.S.A.">
        <title>Giant virus with a remarkable complement of genes infects marine zooplankton.</title>
        <authorList>
            <person name="Fischer M.G."/>
            <person name="Allen M.J."/>
            <person name="Wilson W.H."/>
            <person name="Suttle C.A."/>
        </authorList>
    </citation>
    <scope>NUCLEOTIDE SEQUENCE [LARGE SCALE GENOMIC DNA]</scope>
    <source>
        <strain evidence="3 4">BV-PW1</strain>
    </source>
</reference>
<dbReference type="Proteomes" id="UP000029781">
    <property type="component" value="Segment"/>
</dbReference>
<feature type="transmembrane region" description="Helical" evidence="2">
    <location>
        <begin position="40"/>
        <end position="69"/>
    </location>
</feature>
<feature type="compositionally biased region" description="Polar residues" evidence="1">
    <location>
        <begin position="125"/>
        <end position="139"/>
    </location>
</feature>
<keyword evidence="4" id="KW-1185">Reference proteome</keyword>
<sequence>MESFDNVSMSALVIAGGILAIDFLNIPLPTTVSNTLSNKMLQVVLGVSIVVAAYYHLPTAIILSAVLYVSLNLNPTNLSDQPTDTGAVLENGSHTVLDLNTDDVNNTGVPGVFSDPSLEPVDNPLPTQDNTFNNSSLKESTTEHENKTKTDTQNVENLENISGYIGTDMAPSL</sequence>
<feature type="transmembrane region" description="Helical" evidence="2">
    <location>
        <begin position="7"/>
        <end position="28"/>
    </location>
</feature>
<feature type="compositionally biased region" description="Basic and acidic residues" evidence="1">
    <location>
        <begin position="140"/>
        <end position="150"/>
    </location>
</feature>
<dbReference type="GeneID" id="9887718"/>
<feature type="region of interest" description="Disordered" evidence="1">
    <location>
        <begin position="116"/>
        <end position="151"/>
    </location>
</feature>
<keyword evidence="2" id="KW-0812">Transmembrane</keyword>
<dbReference type="RefSeq" id="YP_003969948.1">
    <property type="nucleotide sequence ID" value="NC_014637.1"/>
</dbReference>
<gene>
    <name evidence="3" type="ORF">crov315</name>
</gene>
<accession>E3T586</accession>
<keyword evidence="2" id="KW-0472">Membrane</keyword>
<evidence type="ECO:0000313" key="4">
    <source>
        <dbReference type="Proteomes" id="UP000029781"/>
    </source>
</evidence>
<organism evidence="3 4">
    <name type="scientific">Cafeteria roenbergensis virus (strain BV-PW1)</name>
    <name type="common">CroV</name>
    <dbReference type="NCBI Taxonomy" id="693272"/>
    <lineage>
        <taxon>Viruses</taxon>
        <taxon>Varidnaviria</taxon>
        <taxon>Bamfordvirae</taxon>
        <taxon>Nucleocytoviricota</taxon>
        <taxon>Megaviricetes</taxon>
        <taxon>Imitervirales</taxon>
        <taxon>Mimiviridae</taxon>
        <taxon>Aliimimivirinae</taxon>
        <taxon>Rheavirus</taxon>
        <taxon>Rheavirus sinusmexicani</taxon>
    </lineage>
</organism>
<evidence type="ECO:0000256" key="1">
    <source>
        <dbReference type="SAM" id="MobiDB-lite"/>
    </source>
</evidence>
<dbReference type="KEGG" id="vg:9887718"/>